<dbReference type="InterPro" id="IPR028082">
    <property type="entry name" value="Peripla_BP_I"/>
</dbReference>
<reference evidence="5" key="1">
    <citation type="submission" date="2020-09" db="EMBL/GenBank/DDBJ databases">
        <title>Pelagicoccus enzymogenes sp. nov. with an EPS production, isolated from marine sediment.</title>
        <authorList>
            <person name="Feng X."/>
        </authorList>
    </citation>
    <scope>NUCLEOTIDE SEQUENCE</scope>
    <source>
        <strain evidence="5">NFK12</strain>
    </source>
</reference>
<dbReference type="EMBL" id="JACYFG010000002">
    <property type="protein sequence ID" value="MBD5777968.1"/>
    <property type="molecule type" value="Genomic_DNA"/>
</dbReference>
<dbReference type="GO" id="GO:0003700">
    <property type="term" value="F:DNA-binding transcription factor activity"/>
    <property type="evidence" value="ECO:0007669"/>
    <property type="project" value="InterPro"/>
</dbReference>
<dbReference type="Gene3D" id="3.40.50.2300">
    <property type="match status" value="2"/>
</dbReference>
<dbReference type="InterPro" id="IPR054031">
    <property type="entry name" value="XylR_PBP1"/>
</dbReference>
<dbReference type="Gene3D" id="1.10.10.60">
    <property type="entry name" value="Homeodomain-like"/>
    <property type="match status" value="1"/>
</dbReference>
<sequence length="380" mass="42698">MPQTRSRIALLIETSNVYGRELLRGIHSWAGDNDAHWSFRLVEQGRGAVVPDWLDGWEGDGIIARVENERIGSALQRLGIPVVDVSAGLEQPLFPRVVTDSEKVIRLAIEHFQELGIKDFAFCGDRSFFWSRVREKHFVSILEEAGKRPWIRSSRASKPDTEIGRLARWLKTLPARTGVLACYDIRGQEVLEAAREAGLRAPDDLAVLGIHNDEILCELCDPPLSSVTPNARLAGYEAAEVLHRLMKGGEVDLVKRVSPVGIAKRQSTDLVAIDDPKISAAVTYIQNNACKGISVQDVLAKVPMARTQLERQFRKLLGRTPREQIERVRMERVKELLVRSSLPISAIAESAGYEYPEYLTVAFKRIFGESPRDFRAREQR</sequence>
<name>A0A927F3Y8_9BACT</name>
<dbReference type="InterPro" id="IPR009057">
    <property type="entry name" value="Homeodomain-like_sf"/>
</dbReference>
<dbReference type="AlphaFoldDB" id="A0A927F3Y8"/>
<dbReference type="Pfam" id="PF12833">
    <property type="entry name" value="HTH_18"/>
    <property type="match status" value="1"/>
</dbReference>
<comment type="caution">
    <text evidence="5">The sequence shown here is derived from an EMBL/GenBank/DDBJ whole genome shotgun (WGS) entry which is preliminary data.</text>
</comment>
<dbReference type="Pfam" id="PF22177">
    <property type="entry name" value="PBP1_XylR"/>
    <property type="match status" value="1"/>
</dbReference>
<feature type="domain" description="HTH araC/xylS-type" evidence="4">
    <location>
        <begin position="279"/>
        <end position="377"/>
    </location>
</feature>
<proteinExistence type="predicted"/>
<organism evidence="5 6">
    <name type="scientific">Pelagicoccus enzymogenes</name>
    <dbReference type="NCBI Taxonomy" id="2773457"/>
    <lineage>
        <taxon>Bacteria</taxon>
        <taxon>Pseudomonadati</taxon>
        <taxon>Verrucomicrobiota</taxon>
        <taxon>Opitutia</taxon>
        <taxon>Puniceicoccales</taxon>
        <taxon>Pelagicoccaceae</taxon>
        <taxon>Pelagicoccus</taxon>
    </lineage>
</organism>
<keyword evidence="3" id="KW-0804">Transcription</keyword>
<dbReference type="PROSITE" id="PS01124">
    <property type="entry name" value="HTH_ARAC_FAMILY_2"/>
    <property type="match status" value="1"/>
</dbReference>
<evidence type="ECO:0000256" key="2">
    <source>
        <dbReference type="ARBA" id="ARBA00023125"/>
    </source>
</evidence>
<evidence type="ECO:0000256" key="3">
    <source>
        <dbReference type="ARBA" id="ARBA00023163"/>
    </source>
</evidence>
<keyword evidence="6" id="KW-1185">Reference proteome</keyword>
<dbReference type="InterPro" id="IPR018062">
    <property type="entry name" value="HTH_AraC-typ_CS"/>
</dbReference>
<dbReference type="InterPro" id="IPR046335">
    <property type="entry name" value="LacI/GalR-like_sensor"/>
</dbReference>
<evidence type="ECO:0000256" key="1">
    <source>
        <dbReference type="ARBA" id="ARBA00023015"/>
    </source>
</evidence>
<evidence type="ECO:0000259" key="4">
    <source>
        <dbReference type="PROSITE" id="PS01124"/>
    </source>
</evidence>
<dbReference type="Proteomes" id="UP000622317">
    <property type="component" value="Unassembled WGS sequence"/>
</dbReference>
<evidence type="ECO:0000313" key="5">
    <source>
        <dbReference type="EMBL" id="MBD5777968.1"/>
    </source>
</evidence>
<dbReference type="GO" id="GO:0000976">
    <property type="term" value="F:transcription cis-regulatory region binding"/>
    <property type="evidence" value="ECO:0007669"/>
    <property type="project" value="TreeGrafter"/>
</dbReference>
<accession>A0A927F3Y8</accession>
<dbReference type="CDD" id="cd01543">
    <property type="entry name" value="PBP1_XylR"/>
    <property type="match status" value="1"/>
</dbReference>
<keyword evidence="1" id="KW-0805">Transcription regulation</keyword>
<dbReference type="SUPFAM" id="SSF53822">
    <property type="entry name" value="Periplasmic binding protein-like I"/>
    <property type="match status" value="1"/>
</dbReference>
<dbReference type="RefSeq" id="WP_191615098.1">
    <property type="nucleotide sequence ID" value="NZ_JACYFG010000002.1"/>
</dbReference>
<dbReference type="PROSITE" id="PS00041">
    <property type="entry name" value="HTH_ARAC_FAMILY_1"/>
    <property type="match status" value="1"/>
</dbReference>
<dbReference type="Pfam" id="PF13377">
    <property type="entry name" value="Peripla_BP_3"/>
    <property type="match status" value="1"/>
</dbReference>
<dbReference type="PANTHER" id="PTHR30146">
    <property type="entry name" value="LACI-RELATED TRANSCRIPTIONAL REPRESSOR"/>
    <property type="match status" value="1"/>
</dbReference>
<gene>
    <name evidence="5" type="ORF">IEN85_00480</name>
</gene>
<dbReference type="SUPFAM" id="SSF46689">
    <property type="entry name" value="Homeodomain-like"/>
    <property type="match status" value="1"/>
</dbReference>
<evidence type="ECO:0000313" key="6">
    <source>
        <dbReference type="Proteomes" id="UP000622317"/>
    </source>
</evidence>
<keyword evidence="2 5" id="KW-0238">DNA-binding</keyword>
<dbReference type="SMART" id="SM00342">
    <property type="entry name" value="HTH_ARAC"/>
    <property type="match status" value="1"/>
</dbReference>
<dbReference type="InterPro" id="IPR018060">
    <property type="entry name" value="HTH_AraC"/>
</dbReference>
<protein>
    <submittedName>
        <fullName evidence="5">DNA-binding transcriptional regulator</fullName>
    </submittedName>
</protein>
<dbReference type="PANTHER" id="PTHR30146:SF24">
    <property type="entry name" value="XYLOSE OPERON REGULATORY PROTEIN"/>
    <property type="match status" value="1"/>
</dbReference>